<keyword evidence="5 7" id="KW-1133">Transmembrane helix</keyword>
<gene>
    <name evidence="8" type="ORF">O1433_16070</name>
</gene>
<keyword evidence="3" id="KW-1003">Cell membrane</keyword>
<keyword evidence="4 7" id="KW-0812">Transmembrane</keyword>
<dbReference type="GO" id="GO:0005886">
    <property type="term" value="C:plasma membrane"/>
    <property type="evidence" value="ECO:0007669"/>
    <property type="project" value="UniProtKB-SubCell"/>
</dbReference>
<evidence type="ECO:0000256" key="1">
    <source>
        <dbReference type="ARBA" id="ARBA00004651"/>
    </source>
</evidence>
<feature type="transmembrane region" description="Helical" evidence="7">
    <location>
        <begin position="209"/>
        <end position="230"/>
    </location>
</feature>
<feature type="transmembrane region" description="Helical" evidence="7">
    <location>
        <begin position="381"/>
        <end position="398"/>
    </location>
</feature>
<accession>A0A9Q4P9U4</accession>
<organism evidence="8 9">
    <name type="scientific">Bacteroides fragilis</name>
    <dbReference type="NCBI Taxonomy" id="817"/>
    <lineage>
        <taxon>Bacteria</taxon>
        <taxon>Pseudomonadati</taxon>
        <taxon>Bacteroidota</taxon>
        <taxon>Bacteroidia</taxon>
        <taxon>Bacteroidales</taxon>
        <taxon>Bacteroidaceae</taxon>
        <taxon>Bacteroides</taxon>
    </lineage>
</organism>
<comment type="caution">
    <text evidence="8">The sequence shown here is derived from an EMBL/GenBank/DDBJ whole genome shotgun (WGS) entry which is preliminary data.</text>
</comment>
<evidence type="ECO:0000313" key="8">
    <source>
        <dbReference type="EMBL" id="MCZ2689015.1"/>
    </source>
</evidence>
<feature type="transmembrane region" description="Helical" evidence="7">
    <location>
        <begin position="42"/>
        <end position="66"/>
    </location>
</feature>
<sequence>MTRKREVNAVLWSGIERFSAQGVQFILSIIIARLITPSDYGLIAMLSIFLSVAQQFVDSGFSSAIIQKKDRKEIDFYTVFYFNLIVSVLIYIILFFVSSYIAEFYSETKLEIIAKWIGLNIILTAFYIVPQSKFVIELNFKKQAKISFISVFVSGIIGVILAWWGYGVWALVCQSLLNNLLCLLLYWIASRWKLRLKFSWSSFKSLYSFGSKLLVVGILHVIFGNIYTLVIGRRFASVDVGYFNRSQSLATFPSMNISSIIARVLYPIQCEIQSDNELLKIVFVRYLKMTLYVVLPLMMGLCILSRPFVEIVLTKEWLPVANILSLLCIAYMCYPFTTFNWQLLAVKGRTDLALKAEICGKLISFIILILVLPYGVTAICYGIIIANVLDTLIIIYYVKKVVSVTYWLELKLLFPILAITTFMGISISIVFLIFENRYLQLFVGFFVGAVVYVGLSYVLGFKEVKYILNLIFRKNEL</sequence>
<evidence type="ECO:0000256" key="6">
    <source>
        <dbReference type="ARBA" id="ARBA00023136"/>
    </source>
</evidence>
<dbReference type="EMBL" id="JAPTZU010000010">
    <property type="protein sequence ID" value="MCZ2689015.1"/>
    <property type="molecule type" value="Genomic_DNA"/>
</dbReference>
<evidence type="ECO:0000256" key="3">
    <source>
        <dbReference type="ARBA" id="ARBA00022475"/>
    </source>
</evidence>
<dbReference type="InterPro" id="IPR050833">
    <property type="entry name" value="Poly_Biosynth_Transport"/>
</dbReference>
<evidence type="ECO:0000313" key="9">
    <source>
        <dbReference type="Proteomes" id="UP001079672"/>
    </source>
</evidence>
<dbReference type="Pfam" id="PF13440">
    <property type="entry name" value="Polysacc_synt_3"/>
    <property type="match status" value="1"/>
</dbReference>
<evidence type="ECO:0000256" key="7">
    <source>
        <dbReference type="SAM" id="Phobius"/>
    </source>
</evidence>
<feature type="transmembrane region" description="Helical" evidence="7">
    <location>
        <begin position="289"/>
        <end position="309"/>
    </location>
</feature>
<feature type="transmembrane region" description="Helical" evidence="7">
    <location>
        <begin position="439"/>
        <end position="459"/>
    </location>
</feature>
<evidence type="ECO:0000256" key="5">
    <source>
        <dbReference type="ARBA" id="ARBA00022989"/>
    </source>
</evidence>
<dbReference type="AlphaFoldDB" id="A0A9Q4P9U4"/>
<feature type="transmembrane region" description="Helical" evidence="7">
    <location>
        <begin position="113"/>
        <end position="132"/>
    </location>
</feature>
<feature type="transmembrane region" description="Helical" evidence="7">
    <location>
        <begin position="321"/>
        <end position="346"/>
    </location>
</feature>
<evidence type="ECO:0000256" key="2">
    <source>
        <dbReference type="ARBA" id="ARBA00007430"/>
    </source>
</evidence>
<keyword evidence="6 7" id="KW-0472">Membrane</keyword>
<name>A0A9Q4P9U4_BACFG</name>
<dbReference type="CDD" id="cd13127">
    <property type="entry name" value="MATE_tuaB_like"/>
    <property type="match status" value="1"/>
</dbReference>
<evidence type="ECO:0000256" key="4">
    <source>
        <dbReference type="ARBA" id="ARBA00022692"/>
    </source>
</evidence>
<dbReference type="RefSeq" id="WP_234212080.1">
    <property type="nucleotide sequence ID" value="NZ_JAPTZU010000010.1"/>
</dbReference>
<reference evidence="8" key="1">
    <citation type="submission" date="2022-12" db="EMBL/GenBank/DDBJ databases">
        <title>Development of a Multilocus Sequence Typing Scheme for Bacteroides fragilis Based on Whole Genome Sequencing Data and Clinical Application.</title>
        <authorList>
            <person name="Nielsen F.D."/>
            <person name="Justesen U.S."/>
        </authorList>
    </citation>
    <scope>NUCLEOTIDE SEQUENCE</scope>
    <source>
        <strain evidence="8">BF_AM_ODE_DK_2015_4</strain>
    </source>
</reference>
<feature type="transmembrane region" description="Helical" evidence="7">
    <location>
        <begin position="410"/>
        <end position="433"/>
    </location>
</feature>
<dbReference type="PANTHER" id="PTHR30250">
    <property type="entry name" value="PST FAMILY PREDICTED COLANIC ACID TRANSPORTER"/>
    <property type="match status" value="1"/>
</dbReference>
<feature type="transmembrane region" description="Helical" evidence="7">
    <location>
        <begin position="169"/>
        <end position="188"/>
    </location>
</feature>
<protein>
    <submittedName>
        <fullName evidence="8">Lipopolysaccharide biosynthesis protein</fullName>
    </submittedName>
</protein>
<feature type="transmembrane region" description="Helical" evidence="7">
    <location>
        <begin position="144"/>
        <end position="163"/>
    </location>
</feature>
<comment type="subcellular location">
    <subcellularLocation>
        <location evidence="1">Cell membrane</location>
        <topology evidence="1">Multi-pass membrane protein</topology>
    </subcellularLocation>
</comment>
<proteinExistence type="inferred from homology"/>
<dbReference type="Proteomes" id="UP001079672">
    <property type="component" value="Unassembled WGS sequence"/>
</dbReference>
<dbReference type="PANTHER" id="PTHR30250:SF10">
    <property type="entry name" value="LIPOPOLYSACCHARIDE BIOSYNTHESIS PROTEIN WZXC"/>
    <property type="match status" value="1"/>
</dbReference>
<feature type="transmembrane region" description="Helical" evidence="7">
    <location>
        <begin position="78"/>
        <end position="101"/>
    </location>
</feature>
<comment type="similarity">
    <text evidence="2">Belongs to the polysaccharide synthase family.</text>
</comment>